<dbReference type="GO" id="GO:0051539">
    <property type="term" value="F:4 iron, 4 sulfur cluster binding"/>
    <property type="evidence" value="ECO:0007669"/>
    <property type="project" value="TreeGrafter"/>
</dbReference>
<dbReference type="GO" id="GO:0006779">
    <property type="term" value="P:porphyrin-containing compound biosynthetic process"/>
    <property type="evidence" value="ECO:0007669"/>
    <property type="project" value="TreeGrafter"/>
</dbReference>
<sequence>MLAERLLSTVVRGCTGQYLKLRPTSQDRIPGPVPGQRYMLYMHVPFCERLCPYCSFNRFPFAEDRARPYFANMRKEMLMLKDLGYDFDSVYIGGGTPTILLDELCDTIDLARDTFSIKEVSSETNPNHLIPSYLDKLQGRVQRLSVGVQSFDDGLLKQMDRYEKYGCGQQIMERIQEASPYFVSMNADMIFNFPAQTEDILIRDIERVIESGCSQTTFYPLMASPSVERSLARTVGKVDYDREQRFYEIICELLTQPISGVTPPDMPAGPNGERGLFQHGSAWTFNRRVASSGTASPRAFGDSRTEVRHASETPGTCGTGETQDAGRTDASSGDAVATLVEPGAPAVDEPRAMIDEYVVDYEEYPAIGSGGITYLGNELFVNTFSVRDYNAAIESGRMSLMGKTKFSKHQQMRYRFMMQLFGLRLDKQQFKRDFGCSVEVGLPAEMAFMALNGAFATNNDEELTLTAKGRYLMVVMMRQFFIGVNNLRDQARAALTGEERTLIFGE</sequence>
<dbReference type="PANTHER" id="PTHR13932:SF5">
    <property type="entry name" value="RADICAL S-ADENOSYL METHIONINE DOMAIN-CONTAINING PROTEIN 1, MITOCHONDRIAL"/>
    <property type="match status" value="1"/>
</dbReference>
<reference evidence="3" key="1">
    <citation type="submission" date="2018-08" db="EMBL/GenBank/DDBJ databases">
        <title>Murine metabolic-syndrome-specific gut microbial biobank.</title>
        <authorList>
            <person name="Liu C."/>
        </authorList>
    </citation>
    <scope>NUCLEOTIDE SEQUENCE [LARGE SCALE GENOMIC DNA]</scope>
    <source>
        <strain evidence="3">Z82</strain>
    </source>
</reference>
<comment type="caution">
    <text evidence="3">The sequence shown here is derived from an EMBL/GenBank/DDBJ whole genome shotgun (WGS) entry which is preliminary data.</text>
</comment>
<evidence type="ECO:0000313" key="3">
    <source>
        <dbReference type="EMBL" id="NBI34150.1"/>
    </source>
</evidence>
<feature type="domain" description="Radical SAM core" evidence="2">
    <location>
        <begin position="32"/>
        <end position="264"/>
    </location>
</feature>
<dbReference type="GO" id="GO:0005737">
    <property type="term" value="C:cytoplasm"/>
    <property type="evidence" value="ECO:0007669"/>
    <property type="project" value="TreeGrafter"/>
</dbReference>
<dbReference type="SFLD" id="SFLDG01065">
    <property type="entry name" value="anaerobic_coproporphyrinogen-I"/>
    <property type="match status" value="1"/>
</dbReference>
<feature type="compositionally biased region" description="Basic and acidic residues" evidence="1">
    <location>
        <begin position="301"/>
        <end position="311"/>
    </location>
</feature>
<gene>
    <name evidence="3" type="ORF">D1639_03715</name>
</gene>
<dbReference type="PANTHER" id="PTHR13932">
    <property type="entry name" value="COPROPORPHYRINIGEN III OXIDASE"/>
    <property type="match status" value="1"/>
</dbReference>
<dbReference type="CDD" id="cd01335">
    <property type="entry name" value="Radical_SAM"/>
    <property type="match status" value="1"/>
</dbReference>
<dbReference type="AlphaFoldDB" id="A0A7C9NZ12"/>
<dbReference type="InterPro" id="IPR006638">
    <property type="entry name" value="Elp3/MiaA/NifB-like_rSAM"/>
</dbReference>
<dbReference type="GO" id="GO:0003824">
    <property type="term" value="F:catalytic activity"/>
    <property type="evidence" value="ECO:0007669"/>
    <property type="project" value="InterPro"/>
</dbReference>
<dbReference type="InterPro" id="IPR023404">
    <property type="entry name" value="rSAM_horseshoe"/>
</dbReference>
<dbReference type="InterPro" id="IPR034505">
    <property type="entry name" value="Coproporphyrinogen-III_oxidase"/>
</dbReference>
<protein>
    <submittedName>
        <fullName evidence="3">Radical SAM protein</fullName>
    </submittedName>
</protein>
<dbReference type="SUPFAM" id="SSF102114">
    <property type="entry name" value="Radical SAM enzymes"/>
    <property type="match status" value="2"/>
</dbReference>
<dbReference type="Pfam" id="PF04055">
    <property type="entry name" value="Radical_SAM"/>
    <property type="match status" value="1"/>
</dbReference>
<dbReference type="SMART" id="SM00729">
    <property type="entry name" value="Elp3"/>
    <property type="match status" value="1"/>
</dbReference>
<dbReference type="SFLD" id="SFLDS00029">
    <property type="entry name" value="Radical_SAM"/>
    <property type="match status" value="1"/>
</dbReference>
<evidence type="ECO:0000259" key="2">
    <source>
        <dbReference type="PROSITE" id="PS51918"/>
    </source>
</evidence>
<evidence type="ECO:0000256" key="1">
    <source>
        <dbReference type="SAM" id="MobiDB-lite"/>
    </source>
</evidence>
<name>A0A7C9NZ12_9BACT</name>
<dbReference type="InterPro" id="IPR058240">
    <property type="entry name" value="rSAM_sf"/>
</dbReference>
<dbReference type="PROSITE" id="PS51918">
    <property type="entry name" value="RADICAL_SAM"/>
    <property type="match status" value="1"/>
</dbReference>
<dbReference type="Gene3D" id="3.80.30.20">
    <property type="entry name" value="tm_1862 like domain"/>
    <property type="match status" value="1"/>
</dbReference>
<proteinExistence type="predicted"/>
<feature type="compositionally biased region" description="Polar residues" evidence="1">
    <location>
        <begin position="313"/>
        <end position="322"/>
    </location>
</feature>
<organism evidence="3">
    <name type="scientific">Muribaculaceae bacterium Z82</name>
    <dbReference type="NCBI Taxonomy" id="2304548"/>
    <lineage>
        <taxon>Bacteria</taxon>
        <taxon>Pseudomonadati</taxon>
        <taxon>Bacteroidota</taxon>
        <taxon>Bacteroidia</taxon>
        <taxon>Bacteroidales</taxon>
        <taxon>Muribaculaceae</taxon>
    </lineage>
</organism>
<dbReference type="EMBL" id="QWKH01000016">
    <property type="protein sequence ID" value="NBI34150.1"/>
    <property type="molecule type" value="Genomic_DNA"/>
</dbReference>
<dbReference type="InterPro" id="IPR007197">
    <property type="entry name" value="rSAM"/>
</dbReference>
<feature type="region of interest" description="Disordered" evidence="1">
    <location>
        <begin position="293"/>
        <end position="331"/>
    </location>
</feature>
<accession>A0A7C9NZ12</accession>